<dbReference type="InterPro" id="IPR036909">
    <property type="entry name" value="Cyt_c-like_dom_sf"/>
</dbReference>
<evidence type="ECO:0000256" key="2">
    <source>
        <dbReference type="ARBA" id="ARBA00022723"/>
    </source>
</evidence>
<dbReference type="AlphaFoldDB" id="A0A5R8KD52"/>
<name>A0A5R8KD52_9BACT</name>
<keyword evidence="8" id="KW-1185">Reference proteome</keyword>
<dbReference type="InterPro" id="IPR011429">
    <property type="entry name" value="Cyt_c_Planctomycete-type"/>
</dbReference>
<dbReference type="GO" id="GO:0020037">
    <property type="term" value="F:heme binding"/>
    <property type="evidence" value="ECO:0007669"/>
    <property type="project" value="InterPro"/>
</dbReference>
<evidence type="ECO:0000256" key="1">
    <source>
        <dbReference type="ARBA" id="ARBA00022617"/>
    </source>
</evidence>
<dbReference type="RefSeq" id="WP_138086843.1">
    <property type="nucleotide sequence ID" value="NZ_VAUV01000009.1"/>
</dbReference>
<evidence type="ECO:0000313" key="7">
    <source>
        <dbReference type="EMBL" id="TLD70244.1"/>
    </source>
</evidence>
<dbReference type="GO" id="GO:0046872">
    <property type="term" value="F:metal ion binding"/>
    <property type="evidence" value="ECO:0007669"/>
    <property type="project" value="UniProtKB-KW"/>
</dbReference>
<evidence type="ECO:0000313" key="8">
    <source>
        <dbReference type="Proteomes" id="UP000306196"/>
    </source>
</evidence>
<dbReference type="OrthoDB" id="9809746at2"/>
<proteinExistence type="predicted"/>
<accession>A0A5R8KD52</accession>
<keyword evidence="5" id="KW-0732">Signal</keyword>
<dbReference type="Proteomes" id="UP000306196">
    <property type="component" value="Unassembled WGS sequence"/>
</dbReference>
<keyword evidence="3 4" id="KW-0408">Iron</keyword>
<dbReference type="PANTHER" id="PTHR35889:SF3">
    <property type="entry name" value="F-BOX DOMAIN-CONTAINING PROTEIN"/>
    <property type="match status" value="1"/>
</dbReference>
<evidence type="ECO:0000256" key="3">
    <source>
        <dbReference type="ARBA" id="ARBA00023004"/>
    </source>
</evidence>
<feature type="domain" description="Cytochrome c" evidence="6">
    <location>
        <begin position="23"/>
        <end position="132"/>
    </location>
</feature>
<dbReference type="PANTHER" id="PTHR35889">
    <property type="entry name" value="CYCLOINULO-OLIGOSACCHARIDE FRUCTANOTRANSFERASE-RELATED"/>
    <property type="match status" value="1"/>
</dbReference>
<protein>
    <recommendedName>
        <fullName evidence="6">Cytochrome c domain-containing protein</fullName>
    </recommendedName>
</protein>
<keyword evidence="2 4" id="KW-0479">Metal-binding</keyword>
<organism evidence="7 8">
    <name type="scientific">Phragmitibacter flavus</name>
    <dbReference type="NCBI Taxonomy" id="2576071"/>
    <lineage>
        <taxon>Bacteria</taxon>
        <taxon>Pseudomonadati</taxon>
        <taxon>Verrucomicrobiota</taxon>
        <taxon>Verrucomicrobiia</taxon>
        <taxon>Verrucomicrobiales</taxon>
        <taxon>Verrucomicrobiaceae</taxon>
        <taxon>Phragmitibacter</taxon>
    </lineage>
</organism>
<comment type="caution">
    <text evidence="7">The sequence shown here is derived from an EMBL/GenBank/DDBJ whole genome shotgun (WGS) entry which is preliminary data.</text>
</comment>
<dbReference type="Pfam" id="PF07635">
    <property type="entry name" value="PSCyt1"/>
    <property type="match status" value="1"/>
</dbReference>
<sequence length="141" mass="15275">MKPTLLTLSAMAFAIGSLSITNASAQDAPVDFEKQILPILDAKCMSCHAKEHEDNGRIKKPKSGLALDSATAIMKGGKVEPEKTVVAGKADESWLLKSLLLPEDDDMFMPPKGDHVTPEEQALIKQWIEQGANFGAWKGNE</sequence>
<gene>
    <name evidence="7" type="ORF">FEM03_13750</name>
</gene>
<evidence type="ECO:0000256" key="5">
    <source>
        <dbReference type="SAM" id="SignalP"/>
    </source>
</evidence>
<dbReference type="PROSITE" id="PS51007">
    <property type="entry name" value="CYTC"/>
    <property type="match status" value="1"/>
</dbReference>
<reference evidence="7 8" key="1">
    <citation type="submission" date="2019-05" db="EMBL/GenBank/DDBJ databases">
        <title>Verrucobacter flavum gen. nov., sp. nov. a new member of the family Verrucomicrobiaceae.</title>
        <authorList>
            <person name="Szuroczki S."/>
            <person name="Abbaszade G."/>
            <person name="Szabo A."/>
            <person name="Felfoldi T."/>
            <person name="Schumann P."/>
            <person name="Boka K."/>
            <person name="Keki Z."/>
            <person name="Toumi M."/>
            <person name="Toth E."/>
        </authorList>
    </citation>
    <scope>NUCLEOTIDE SEQUENCE [LARGE SCALE GENOMIC DNA]</scope>
    <source>
        <strain evidence="7 8">MG-N-17</strain>
    </source>
</reference>
<dbReference type="EMBL" id="VAUV01000009">
    <property type="protein sequence ID" value="TLD70244.1"/>
    <property type="molecule type" value="Genomic_DNA"/>
</dbReference>
<evidence type="ECO:0000256" key="4">
    <source>
        <dbReference type="PROSITE-ProRule" id="PRU00433"/>
    </source>
</evidence>
<feature type="signal peptide" evidence="5">
    <location>
        <begin position="1"/>
        <end position="25"/>
    </location>
</feature>
<keyword evidence="1 4" id="KW-0349">Heme</keyword>
<evidence type="ECO:0000259" key="6">
    <source>
        <dbReference type="PROSITE" id="PS51007"/>
    </source>
</evidence>
<dbReference type="GO" id="GO:0009055">
    <property type="term" value="F:electron transfer activity"/>
    <property type="evidence" value="ECO:0007669"/>
    <property type="project" value="InterPro"/>
</dbReference>
<dbReference type="SUPFAM" id="SSF46626">
    <property type="entry name" value="Cytochrome c"/>
    <property type="match status" value="1"/>
</dbReference>
<dbReference type="InterPro" id="IPR009056">
    <property type="entry name" value="Cyt_c-like_dom"/>
</dbReference>
<feature type="chain" id="PRO_5024295871" description="Cytochrome c domain-containing protein" evidence="5">
    <location>
        <begin position="26"/>
        <end position="141"/>
    </location>
</feature>